<evidence type="ECO:0000313" key="2">
    <source>
        <dbReference type="EMBL" id="MBW0543285.1"/>
    </source>
</evidence>
<name>A0A9Q3FMA5_9BASI</name>
<sequence length="466" mass="51735">MFNTQEHFSIIDTIPFIKVSTRYASSSLSAEGIGTVNIIFSGTPLTLKNCLFVPSLTCNLVSLLELFKDKLTIAQEGKVFSLESSRVLAIKGKVQNNLVVLNYTVPKALITKNAKNIWNHCLGHPGSISLKTMGLPDIFDQCTTCDFNKAHALPFNHQFDPVSCPLDCVHIDLVGPISPIQKVGEPPSGPPRRIKVIGPPYPTLISCNLDCSNVLPYSRQPKAFIYSCNDTPRTYQGAIKSSNSKKWMESISKELGSMNRLDVWDVVDLDPKFKLRSISIPRETWDLALEGLPPHPQDISLTYLKDINAGIVSYTDASLGNCSTTCQSVTRFLATMCGSLVLWKTRKQPTVLLFTSKAKYKALCNLTLELMWLKQWCQECGILMVDKLIPIHKDNQSCINATKGNCNLNNKRMKHIDIHLHFIKEAISSSFIKLVYTPTSNILADFLTKSVGRANLSQALDSLGIL</sequence>
<accession>A0A9Q3FMA5</accession>
<comment type="caution">
    <text evidence="2">The sequence shown here is derived from an EMBL/GenBank/DDBJ whole genome shotgun (WGS) entry which is preliminary data.</text>
</comment>
<protein>
    <recommendedName>
        <fullName evidence="1">Retrovirus-related Pol polyprotein from transposon TNT 1-94-like beta-barrel domain-containing protein</fullName>
    </recommendedName>
</protein>
<dbReference type="Pfam" id="PF22936">
    <property type="entry name" value="Pol_BBD"/>
    <property type="match status" value="1"/>
</dbReference>
<evidence type="ECO:0000259" key="1">
    <source>
        <dbReference type="Pfam" id="PF22936"/>
    </source>
</evidence>
<dbReference type="InterPro" id="IPR054722">
    <property type="entry name" value="PolX-like_BBD"/>
</dbReference>
<dbReference type="PANTHER" id="PTHR11439:SF470">
    <property type="entry name" value="CYSTEINE-RICH RLK (RECEPTOR-LIKE PROTEIN KINASE) 8"/>
    <property type="match status" value="1"/>
</dbReference>
<gene>
    <name evidence="2" type="ORF">O181_083000</name>
</gene>
<feature type="domain" description="Retrovirus-related Pol polyprotein from transposon TNT 1-94-like beta-barrel" evidence="1">
    <location>
        <begin position="1"/>
        <end position="67"/>
    </location>
</feature>
<dbReference type="EMBL" id="AVOT02048049">
    <property type="protein sequence ID" value="MBW0543285.1"/>
    <property type="molecule type" value="Genomic_DNA"/>
</dbReference>
<evidence type="ECO:0000313" key="3">
    <source>
        <dbReference type="Proteomes" id="UP000765509"/>
    </source>
</evidence>
<dbReference type="PANTHER" id="PTHR11439">
    <property type="entry name" value="GAG-POL-RELATED RETROTRANSPOSON"/>
    <property type="match status" value="1"/>
</dbReference>
<dbReference type="OrthoDB" id="2506005at2759"/>
<dbReference type="CDD" id="cd09272">
    <property type="entry name" value="RNase_HI_RT_Ty1"/>
    <property type="match status" value="1"/>
</dbReference>
<dbReference type="Proteomes" id="UP000765509">
    <property type="component" value="Unassembled WGS sequence"/>
</dbReference>
<reference evidence="2" key="1">
    <citation type="submission" date="2021-03" db="EMBL/GenBank/DDBJ databases">
        <title>Draft genome sequence of rust myrtle Austropuccinia psidii MF-1, a brazilian biotype.</title>
        <authorList>
            <person name="Quecine M.C."/>
            <person name="Pachon D.M.R."/>
            <person name="Bonatelli M.L."/>
            <person name="Correr F.H."/>
            <person name="Franceschini L.M."/>
            <person name="Leite T.F."/>
            <person name="Margarido G.R.A."/>
            <person name="Almeida C.A."/>
            <person name="Ferrarezi J.A."/>
            <person name="Labate C.A."/>
        </authorList>
    </citation>
    <scope>NUCLEOTIDE SEQUENCE</scope>
    <source>
        <strain evidence="2">MF-1</strain>
    </source>
</reference>
<proteinExistence type="predicted"/>
<dbReference type="AlphaFoldDB" id="A0A9Q3FMA5"/>
<keyword evidence="3" id="KW-1185">Reference proteome</keyword>
<organism evidence="2 3">
    <name type="scientific">Austropuccinia psidii MF-1</name>
    <dbReference type="NCBI Taxonomy" id="1389203"/>
    <lineage>
        <taxon>Eukaryota</taxon>
        <taxon>Fungi</taxon>
        <taxon>Dikarya</taxon>
        <taxon>Basidiomycota</taxon>
        <taxon>Pucciniomycotina</taxon>
        <taxon>Pucciniomycetes</taxon>
        <taxon>Pucciniales</taxon>
        <taxon>Sphaerophragmiaceae</taxon>
        <taxon>Austropuccinia</taxon>
    </lineage>
</organism>